<keyword evidence="5 7" id="KW-1133">Transmembrane helix</keyword>
<keyword evidence="2 7" id="KW-0813">Transport</keyword>
<feature type="transmembrane region" description="Helical" evidence="7">
    <location>
        <begin position="163"/>
        <end position="184"/>
    </location>
</feature>
<evidence type="ECO:0000256" key="4">
    <source>
        <dbReference type="ARBA" id="ARBA00022692"/>
    </source>
</evidence>
<dbReference type="Pfam" id="PF00528">
    <property type="entry name" value="BPD_transp_1"/>
    <property type="match status" value="1"/>
</dbReference>
<feature type="transmembrane region" description="Helical" evidence="7">
    <location>
        <begin position="106"/>
        <end position="125"/>
    </location>
</feature>
<dbReference type="EMBL" id="JADIXZ010000003">
    <property type="protein sequence ID" value="MBK6300219.1"/>
    <property type="molecule type" value="Genomic_DNA"/>
</dbReference>
<dbReference type="PANTHER" id="PTHR30151:SF40">
    <property type="entry name" value="TRANSPORT SYSTEM INTEGRAL MEMBRANE PROTEIN"/>
    <property type="match status" value="1"/>
</dbReference>
<comment type="subcellular location">
    <subcellularLocation>
        <location evidence="1 7">Cell membrane</location>
        <topology evidence="1 7">Multi-pass membrane protein</topology>
    </subcellularLocation>
</comment>
<feature type="transmembrane region" description="Helical" evidence="7">
    <location>
        <begin position="44"/>
        <end position="65"/>
    </location>
</feature>
<evidence type="ECO:0000313" key="10">
    <source>
        <dbReference type="Proteomes" id="UP000718281"/>
    </source>
</evidence>
<proteinExistence type="inferred from homology"/>
<dbReference type="PROSITE" id="PS50928">
    <property type="entry name" value="ABC_TM1"/>
    <property type="match status" value="1"/>
</dbReference>
<evidence type="ECO:0000256" key="2">
    <source>
        <dbReference type="ARBA" id="ARBA00022448"/>
    </source>
</evidence>
<dbReference type="InterPro" id="IPR000515">
    <property type="entry name" value="MetI-like"/>
</dbReference>
<feature type="transmembrane region" description="Helical" evidence="7">
    <location>
        <begin position="264"/>
        <end position="285"/>
    </location>
</feature>
<dbReference type="Proteomes" id="UP000718281">
    <property type="component" value="Unassembled WGS sequence"/>
</dbReference>
<comment type="similarity">
    <text evidence="7">Belongs to the binding-protein-dependent transport system permease family.</text>
</comment>
<dbReference type="GO" id="GO:0055085">
    <property type="term" value="P:transmembrane transport"/>
    <property type="evidence" value="ECO:0007669"/>
    <property type="project" value="InterPro"/>
</dbReference>
<accession>A0A934X4U6</accession>
<reference evidence="9 10" key="1">
    <citation type="submission" date="2020-10" db="EMBL/GenBank/DDBJ databases">
        <title>Connecting structure to function with the recovery of over 1000 high-quality activated sludge metagenome-assembled genomes encoding full-length rRNA genes using long-read sequencing.</title>
        <authorList>
            <person name="Singleton C.M."/>
            <person name="Petriglieri F."/>
            <person name="Kristensen J.M."/>
            <person name="Kirkegaard R.H."/>
            <person name="Michaelsen T.Y."/>
            <person name="Andersen M.H."/>
            <person name="Karst S.M."/>
            <person name="Dueholm M.S."/>
            <person name="Nielsen P.H."/>
            <person name="Albertsen M."/>
        </authorList>
    </citation>
    <scope>NUCLEOTIDE SEQUENCE [LARGE SCALE GENOMIC DNA]</scope>
    <source>
        <strain evidence="9">AalE_18-Q3-R2-46_BAT3C.188</strain>
    </source>
</reference>
<keyword evidence="6 7" id="KW-0472">Membrane</keyword>
<dbReference type="GO" id="GO:0005886">
    <property type="term" value="C:plasma membrane"/>
    <property type="evidence" value="ECO:0007669"/>
    <property type="project" value="UniProtKB-SubCell"/>
</dbReference>
<dbReference type="Gene3D" id="1.10.3720.10">
    <property type="entry name" value="MetI-like"/>
    <property type="match status" value="1"/>
</dbReference>
<comment type="caution">
    <text evidence="9">The sequence shown here is derived from an EMBL/GenBank/DDBJ whole genome shotgun (WGS) entry which is preliminary data.</text>
</comment>
<gene>
    <name evidence="9" type="ORF">IPF40_03915</name>
</gene>
<evidence type="ECO:0000256" key="6">
    <source>
        <dbReference type="ARBA" id="ARBA00023136"/>
    </source>
</evidence>
<evidence type="ECO:0000313" key="9">
    <source>
        <dbReference type="EMBL" id="MBK6300219.1"/>
    </source>
</evidence>
<name>A0A934X4U6_9MICO</name>
<dbReference type="SUPFAM" id="SSF161098">
    <property type="entry name" value="MetI-like"/>
    <property type="match status" value="1"/>
</dbReference>
<keyword evidence="4 7" id="KW-0812">Transmembrane</keyword>
<dbReference type="CDD" id="cd06261">
    <property type="entry name" value="TM_PBP2"/>
    <property type="match status" value="1"/>
</dbReference>
<sequence>MPADLADRTADATPAPIDETEALEAGLDVLDAPTRTTGPRARRVLARVAPPVIAAAVLLLAWQVLVSSGLKPSYALPSPSAVWTSLVEQLQQGSAQRSIVGSLRRAAVGFTISIILGTLLGIVLSRFRLIRRGIGPLVTGMQSLPSVAWVPAAILWFGLTDAAVYAVVLLGSVPSIANGLLAGIDHAPPSYRRVARVLGAGTLAELRWVTLPAALPAYLAGLRQGWAFAWRSLMAAELIAYSPQLGPGLGQLLDTGRELSDMPLVLASILLILFVGIGVEALIFGPVERRLVRTRGLEGG</sequence>
<evidence type="ECO:0000259" key="8">
    <source>
        <dbReference type="PROSITE" id="PS50928"/>
    </source>
</evidence>
<evidence type="ECO:0000256" key="1">
    <source>
        <dbReference type="ARBA" id="ARBA00004651"/>
    </source>
</evidence>
<dbReference type="AlphaFoldDB" id="A0A934X4U6"/>
<organism evidence="9 10">
    <name type="scientific">Candidatus Phosphoribacter hodrii</name>
    <dbReference type="NCBI Taxonomy" id="2953743"/>
    <lineage>
        <taxon>Bacteria</taxon>
        <taxon>Bacillati</taxon>
        <taxon>Actinomycetota</taxon>
        <taxon>Actinomycetes</taxon>
        <taxon>Micrococcales</taxon>
        <taxon>Dermatophilaceae</taxon>
        <taxon>Candidatus Phosphoribacter</taxon>
    </lineage>
</organism>
<evidence type="ECO:0000256" key="7">
    <source>
        <dbReference type="RuleBase" id="RU363032"/>
    </source>
</evidence>
<evidence type="ECO:0000256" key="3">
    <source>
        <dbReference type="ARBA" id="ARBA00022475"/>
    </source>
</evidence>
<protein>
    <submittedName>
        <fullName evidence="9">ABC transporter permease</fullName>
    </submittedName>
</protein>
<feature type="domain" description="ABC transmembrane type-1" evidence="8">
    <location>
        <begin position="99"/>
        <end position="283"/>
    </location>
</feature>
<dbReference type="PANTHER" id="PTHR30151">
    <property type="entry name" value="ALKANE SULFONATE ABC TRANSPORTER-RELATED, MEMBRANE SUBUNIT"/>
    <property type="match status" value="1"/>
</dbReference>
<evidence type="ECO:0000256" key="5">
    <source>
        <dbReference type="ARBA" id="ARBA00022989"/>
    </source>
</evidence>
<dbReference type="InterPro" id="IPR035906">
    <property type="entry name" value="MetI-like_sf"/>
</dbReference>
<feature type="transmembrane region" description="Helical" evidence="7">
    <location>
        <begin position="137"/>
        <end position="157"/>
    </location>
</feature>
<keyword evidence="3" id="KW-1003">Cell membrane</keyword>